<keyword evidence="2" id="KW-1185">Reference proteome</keyword>
<proteinExistence type="predicted"/>
<comment type="caution">
    <text evidence="1">The sequence shown here is derived from an EMBL/GenBank/DDBJ whole genome shotgun (WGS) entry which is preliminary data.</text>
</comment>
<organism evidence="1 2">
    <name type="scientific">Archangium gephyra</name>
    <dbReference type="NCBI Taxonomy" id="48"/>
    <lineage>
        <taxon>Bacteria</taxon>
        <taxon>Pseudomonadati</taxon>
        <taxon>Myxococcota</taxon>
        <taxon>Myxococcia</taxon>
        <taxon>Myxococcales</taxon>
        <taxon>Cystobacterineae</taxon>
        <taxon>Archangiaceae</taxon>
        <taxon>Archangium</taxon>
    </lineage>
</organism>
<name>A0ABX9JPR0_9BACT</name>
<sequence>MALERTKRSRGGWALVGLVLGCASGPEQVDSPAADRARELMRAMRSRNGNLLLRCEPEDAEVHLDGVLQGVCTDFGGKPSALKVGLGLHRIDVKKDGYWPYTTYFEPSNARAGLTIKLKSMGQESGGSD</sequence>
<evidence type="ECO:0000313" key="2">
    <source>
        <dbReference type="Proteomes" id="UP000256345"/>
    </source>
</evidence>
<accession>A0ABX9JPR0</accession>
<dbReference type="EMBL" id="QUMU01000015">
    <property type="protein sequence ID" value="REG23986.1"/>
    <property type="molecule type" value="Genomic_DNA"/>
</dbReference>
<reference evidence="1 2" key="1">
    <citation type="submission" date="2018-08" db="EMBL/GenBank/DDBJ databases">
        <title>Genomic Encyclopedia of Archaeal and Bacterial Type Strains, Phase II (KMG-II): from individual species to whole genera.</title>
        <authorList>
            <person name="Goeker M."/>
        </authorList>
    </citation>
    <scope>NUCLEOTIDE SEQUENCE [LARGE SCALE GENOMIC DNA]</scope>
    <source>
        <strain evidence="1 2">DSM 2261</strain>
    </source>
</reference>
<protein>
    <submittedName>
        <fullName evidence="1">PEGA domain-containing protein</fullName>
    </submittedName>
</protein>
<dbReference type="PROSITE" id="PS51257">
    <property type="entry name" value="PROKAR_LIPOPROTEIN"/>
    <property type="match status" value="1"/>
</dbReference>
<dbReference type="Proteomes" id="UP000256345">
    <property type="component" value="Unassembled WGS sequence"/>
</dbReference>
<dbReference type="RefSeq" id="WP_047857548.1">
    <property type="nucleotide sequence ID" value="NZ_CP011509.1"/>
</dbReference>
<evidence type="ECO:0000313" key="1">
    <source>
        <dbReference type="EMBL" id="REG23986.1"/>
    </source>
</evidence>
<gene>
    <name evidence="1" type="ORF">ATI61_11520</name>
</gene>